<organism evidence="2">
    <name type="scientific">Phytophthora nicotianae</name>
    <name type="common">Potato buckeye rot agent</name>
    <name type="synonym">Phytophthora parasitica</name>
    <dbReference type="NCBI Taxonomy" id="4792"/>
    <lineage>
        <taxon>Eukaryota</taxon>
        <taxon>Sar</taxon>
        <taxon>Stramenopiles</taxon>
        <taxon>Oomycota</taxon>
        <taxon>Peronosporomycetes</taxon>
        <taxon>Peronosporales</taxon>
        <taxon>Peronosporaceae</taxon>
        <taxon>Phytophthora</taxon>
    </lineage>
</organism>
<accession>W2HWV0</accession>
<dbReference type="EMBL" id="KI676259">
    <property type="protein sequence ID" value="ETL26430.1"/>
    <property type="molecule type" value="Genomic_DNA"/>
</dbReference>
<evidence type="ECO:0000313" key="1">
    <source>
        <dbReference type="EMBL" id="ETK72987.1"/>
    </source>
</evidence>
<dbReference type="AlphaFoldDB" id="W2HWV0"/>
<reference evidence="2" key="2">
    <citation type="submission" date="2013-11" db="EMBL/GenBank/DDBJ databases">
        <title>The Genome Sequence of Phytophthora parasitica CJ05E6.</title>
        <authorList>
            <consortium name="The Broad Institute Genomics Platform"/>
            <person name="Russ C."/>
            <person name="Tyler B."/>
            <person name="Panabieres F."/>
            <person name="Shan W."/>
            <person name="Tripathy S."/>
            <person name="Grunwald N."/>
            <person name="Machado M."/>
            <person name="Johnson C.S."/>
            <person name="Arredondo F."/>
            <person name="Hong C."/>
            <person name="Coffey M."/>
            <person name="Young S.K."/>
            <person name="Zeng Q."/>
            <person name="Gargeya S."/>
            <person name="Fitzgerald M."/>
            <person name="Abouelleil A."/>
            <person name="Alvarado L."/>
            <person name="Chapman S.B."/>
            <person name="Gainer-Dewar J."/>
            <person name="Goldberg J."/>
            <person name="Griggs A."/>
            <person name="Gujja S."/>
            <person name="Hansen M."/>
            <person name="Howarth C."/>
            <person name="Imamovic A."/>
            <person name="Ireland A."/>
            <person name="Larimer J."/>
            <person name="McCowan C."/>
            <person name="Murphy C."/>
            <person name="Pearson M."/>
            <person name="Poon T.W."/>
            <person name="Priest M."/>
            <person name="Roberts A."/>
            <person name="Saif S."/>
            <person name="Shea T."/>
            <person name="Sykes S."/>
            <person name="Wortman J."/>
            <person name="Nusbaum C."/>
            <person name="Birren B."/>
        </authorList>
    </citation>
    <scope>NUCLEOTIDE SEQUENCE [LARGE SCALE GENOMIC DNA]</scope>
    <source>
        <strain evidence="2">CJ05E6</strain>
    </source>
</reference>
<name>W2HWV0_PHYNI</name>
<dbReference type="EMBL" id="KI689457">
    <property type="protein sequence ID" value="ETK72987.1"/>
    <property type="molecule type" value="Genomic_DNA"/>
</dbReference>
<dbReference type="Proteomes" id="UP000053236">
    <property type="component" value="Unassembled WGS sequence"/>
</dbReference>
<dbReference type="VEuPathDB" id="FungiDB:PPTG_21787"/>
<dbReference type="Proteomes" id="UP000053864">
    <property type="component" value="Unassembled WGS sequence"/>
</dbReference>
<sequence length="77" mass="8303">MLRIQAHKALLSFLTSRNSKGRGGGGTTPSSIASLQGAIRASSQQQNSANVNRFAPRHGKGKLNLQNLHKLLKLLQK</sequence>
<gene>
    <name evidence="1" type="ORF">L915_20026</name>
    <name evidence="2" type="ORF">L916_19902</name>
</gene>
<reference evidence="1" key="1">
    <citation type="submission" date="2013-11" db="EMBL/GenBank/DDBJ databases">
        <title>The Genome Sequence of Phytophthora parasitica CJ02B3.</title>
        <authorList>
            <consortium name="The Broad Institute Genomics Platform"/>
            <person name="Russ C."/>
            <person name="Tyler B."/>
            <person name="Panabieres F."/>
            <person name="Shan W."/>
            <person name="Tripathy S."/>
            <person name="Grunwald N."/>
            <person name="Machado M."/>
            <person name="Johnson C.S."/>
            <person name="Arredondo F."/>
            <person name="Hong C."/>
            <person name="Coffey M."/>
            <person name="Young S.K."/>
            <person name="Zeng Q."/>
            <person name="Gargeya S."/>
            <person name="Fitzgerald M."/>
            <person name="Abouelleil A."/>
            <person name="Alvarado L."/>
            <person name="Chapman S.B."/>
            <person name="Gainer-Dewar J."/>
            <person name="Goldberg J."/>
            <person name="Griggs A."/>
            <person name="Gujja S."/>
            <person name="Hansen M."/>
            <person name="Howarth C."/>
            <person name="Imamovic A."/>
            <person name="Ireland A."/>
            <person name="Larimer J."/>
            <person name="McCowan C."/>
            <person name="Murphy C."/>
            <person name="Pearson M."/>
            <person name="Poon T.W."/>
            <person name="Priest M."/>
            <person name="Roberts A."/>
            <person name="Saif S."/>
            <person name="Shea T."/>
            <person name="Sykes S."/>
            <person name="Wortman J."/>
            <person name="Nusbaum C."/>
            <person name="Birren B."/>
        </authorList>
    </citation>
    <scope>NUCLEOTIDE SEQUENCE [LARGE SCALE GENOMIC DNA]</scope>
    <source>
        <strain evidence="1">CJ02B3</strain>
    </source>
</reference>
<evidence type="ECO:0000313" key="2">
    <source>
        <dbReference type="EMBL" id="ETL26430.1"/>
    </source>
</evidence>
<proteinExistence type="predicted"/>
<protein>
    <submittedName>
        <fullName evidence="2">Uncharacterized protein</fullName>
    </submittedName>
</protein>